<evidence type="ECO:0000256" key="1">
    <source>
        <dbReference type="SAM" id="Phobius"/>
    </source>
</evidence>
<keyword evidence="1" id="KW-0812">Transmembrane</keyword>
<dbReference type="Proteomes" id="UP000199365">
    <property type="component" value="Unassembled WGS sequence"/>
</dbReference>
<dbReference type="RefSeq" id="WP_167368644.1">
    <property type="nucleotide sequence ID" value="NZ_FNKX01000001.1"/>
</dbReference>
<organism evidence="2 3">
    <name type="scientific">Paraburkholderia tuberum</name>
    <dbReference type="NCBI Taxonomy" id="157910"/>
    <lineage>
        <taxon>Bacteria</taxon>
        <taxon>Pseudomonadati</taxon>
        <taxon>Pseudomonadota</taxon>
        <taxon>Betaproteobacteria</taxon>
        <taxon>Burkholderiales</taxon>
        <taxon>Burkholderiaceae</taxon>
        <taxon>Paraburkholderia</taxon>
    </lineage>
</organism>
<dbReference type="STRING" id="157910.SAMN05445850_3101"/>
<proteinExistence type="predicted"/>
<evidence type="ECO:0000313" key="3">
    <source>
        <dbReference type="Proteomes" id="UP000199365"/>
    </source>
</evidence>
<dbReference type="AlphaFoldDB" id="A0A1H1GV97"/>
<sequence length="56" mass="5912">MNARLLLGRAPSDNALLASCPRTRRRLRALATMLAYGVAAGTFLWLVVALRAGGSA</sequence>
<name>A0A1H1GV97_9BURK</name>
<reference evidence="3" key="1">
    <citation type="submission" date="2016-10" db="EMBL/GenBank/DDBJ databases">
        <authorList>
            <person name="Varghese N."/>
            <person name="Submissions S."/>
        </authorList>
    </citation>
    <scope>NUCLEOTIDE SEQUENCE [LARGE SCALE GENOMIC DNA]</scope>
    <source>
        <strain evidence="3">DUS833</strain>
    </source>
</reference>
<protein>
    <submittedName>
        <fullName evidence="2">Uncharacterized protein</fullName>
    </submittedName>
</protein>
<keyword evidence="1" id="KW-0472">Membrane</keyword>
<gene>
    <name evidence="2" type="ORF">SAMN05445850_3101</name>
</gene>
<keyword evidence="1" id="KW-1133">Transmembrane helix</keyword>
<accession>A0A1H1GV97</accession>
<evidence type="ECO:0000313" key="2">
    <source>
        <dbReference type="EMBL" id="SDR17003.1"/>
    </source>
</evidence>
<keyword evidence="3" id="KW-1185">Reference proteome</keyword>
<dbReference type="EMBL" id="FNKX01000001">
    <property type="protein sequence ID" value="SDR17003.1"/>
    <property type="molecule type" value="Genomic_DNA"/>
</dbReference>
<feature type="transmembrane region" description="Helical" evidence="1">
    <location>
        <begin position="29"/>
        <end position="50"/>
    </location>
</feature>